<dbReference type="AlphaFoldDB" id="A0A6M5YYB9"/>
<keyword evidence="2" id="KW-1185">Reference proteome</keyword>
<name>A0A6M5YYB9_9BACT</name>
<reference evidence="2" key="1">
    <citation type="submission" date="2020-05" db="EMBL/GenBank/DDBJ databases">
        <title>Frigoriglobus tundricola gen. nov., sp. nov., a psychrotolerant cellulolytic planctomycete of the family Gemmataceae with two divergent copies of 16S rRNA gene.</title>
        <authorList>
            <person name="Kulichevskaya I.S."/>
            <person name="Ivanova A.A."/>
            <person name="Naumoff D.G."/>
            <person name="Beletsky A.V."/>
            <person name="Rijpstra W.I.C."/>
            <person name="Sinninghe Damste J.S."/>
            <person name="Mardanov A.V."/>
            <person name="Ravin N.V."/>
            <person name="Dedysh S.N."/>
        </authorList>
    </citation>
    <scope>NUCLEOTIDE SEQUENCE [LARGE SCALE GENOMIC DNA]</scope>
    <source>
        <strain evidence="2">PL17</strain>
    </source>
</reference>
<proteinExistence type="predicted"/>
<dbReference type="KEGG" id="ftj:FTUN_6615"/>
<accession>A0A6M5YYB9</accession>
<evidence type="ECO:0000313" key="2">
    <source>
        <dbReference type="Proteomes" id="UP000503447"/>
    </source>
</evidence>
<dbReference type="Proteomes" id="UP000503447">
    <property type="component" value="Chromosome"/>
</dbReference>
<dbReference type="EMBL" id="CP053452">
    <property type="protein sequence ID" value="QJW99019.1"/>
    <property type="molecule type" value="Genomic_DNA"/>
</dbReference>
<protein>
    <submittedName>
        <fullName evidence="1">Uncharacterized protein</fullName>
    </submittedName>
</protein>
<organism evidence="1 2">
    <name type="scientific">Frigoriglobus tundricola</name>
    <dbReference type="NCBI Taxonomy" id="2774151"/>
    <lineage>
        <taxon>Bacteria</taxon>
        <taxon>Pseudomonadati</taxon>
        <taxon>Planctomycetota</taxon>
        <taxon>Planctomycetia</taxon>
        <taxon>Gemmatales</taxon>
        <taxon>Gemmataceae</taxon>
        <taxon>Frigoriglobus</taxon>
    </lineage>
</organism>
<sequence length="66" mass="6948">MLVVPELSGGVCRTAQNAVRLPGNTVGLCSPYGWASNEPRCAFRDHTGGAHEHVVRSRGSGSGNNR</sequence>
<evidence type="ECO:0000313" key="1">
    <source>
        <dbReference type="EMBL" id="QJW99019.1"/>
    </source>
</evidence>
<gene>
    <name evidence="1" type="ORF">FTUN_6615</name>
</gene>